<dbReference type="GO" id="GO:0005886">
    <property type="term" value="C:plasma membrane"/>
    <property type="evidence" value="ECO:0007669"/>
    <property type="project" value="UniProtKB-SubCell"/>
</dbReference>
<feature type="transmembrane region" description="Helical" evidence="12">
    <location>
        <begin position="237"/>
        <end position="255"/>
    </location>
</feature>
<gene>
    <name evidence="14" type="ORF">EDS130_LOCUS41621</name>
    <name evidence="13" type="ORF">XAT740_LOCUS28871</name>
</gene>
<evidence type="ECO:0000256" key="6">
    <source>
        <dbReference type="ARBA" id="ARBA00022989"/>
    </source>
</evidence>
<reference evidence="13" key="1">
    <citation type="submission" date="2021-02" db="EMBL/GenBank/DDBJ databases">
        <authorList>
            <person name="Nowell W R."/>
        </authorList>
    </citation>
    <scope>NUCLEOTIDE SEQUENCE</scope>
</reference>
<keyword evidence="5 12" id="KW-0812">Transmembrane</keyword>
<evidence type="ECO:0000256" key="12">
    <source>
        <dbReference type="SAM" id="Phobius"/>
    </source>
</evidence>
<evidence type="ECO:0000313" key="13">
    <source>
        <dbReference type="EMBL" id="CAF1301176.1"/>
    </source>
</evidence>
<name>A0A815DQ15_ADIRI</name>
<feature type="transmembrane region" description="Helical" evidence="12">
    <location>
        <begin position="406"/>
        <end position="431"/>
    </location>
</feature>
<keyword evidence="7" id="KW-0915">Sodium</keyword>
<evidence type="ECO:0000256" key="2">
    <source>
        <dbReference type="ARBA" id="ARBA00006434"/>
    </source>
</evidence>
<dbReference type="Gene3D" id="1.20.1730.10">
    <property type="entry name" value="Sodium/glucose cotransporter"/>
    <property type="match status" value="1"/>
</dbReference>
<feature type="transmembrane region" description="Helical" evidence="12">
    <location>
        <begin position="508"/>
        <end position="531"/>
    </location>
</feature>
<dbReference type="OrthoDB" id="6132759at2759"/>
<dbReference type="EMBL" id="CAJNOJ010000558">
    <property type="protein sequence ID" value="CAF1484196.1"/>
    <property type="molecule type" value="Genomic_DNA"/>
</dbReference>
<evidence type="ECO:0000313" key="14">
    <source>
        <dbReference type="EMBL" id="CAF1484196.1"/>
    </source>
</evidence>
<dbReference type="PROSITE" id="PS50283">
    <property type="entry name" value="NA_SOLUT_SYMP_3"/>
    <property type="match status" value="1"/>
</dbReference>
<evidence type="ECO:0000256" key="5">
    <source>
        <dbReference type="ARBA" id="ARBA00022692"/>
    </source>
</evidence>
<proteinExistence type="inferred from homology"/>
<evidence type="ECO:0000313" key="15">
    <source>
        <dbReference type="Proteomes" id="UP000663828"/>
    </source>
</evidence>
<accession>A0A815DQ15</accession>
<dbReference type="EMBL" id="CAJNOR010002487">
    <property type="protein sequence ID" value="CAF1301176.1"/>
    <property type="molecule type" value="Genomic_DNA"/>
</dbReference>
<dbReference type="InterPro" id="IPR038377">
    <property type="entry name" value="Na/Glc_symporter_sf"/>
</dbReference>
<keyword evidence="15" id="KW-1185">Reference proteome</keyword>
<feature type="transmembrane region" description="Helical" evidence="12">
    <location>
        <begin position="380"/>
        <end position="400"/>
    </location>
</feature>
<feature type="transmembrane region" description="Helical" evidence="12">
    <location>
        <begin position="156"/>
        <end position="175"/>
    </location>
</feature>
<dbReference type="InterPro" id="IPR001734">
    <property type="entry name" value="Na/solute_symporter"/>
</dbReference>
<evidence type="ECO:0000256" key="9">
    <source>
        <dbReference type="ARBA" id="ARBA00023136"/>
    </source>
</evidence>
<dbReference type="Pfam" id="PF00474">
    <property type="entry name" value="SSF"/>
    <property type="match status" value="1"/>
</dbReference>
<keyword evidence="9 12" id="KW-0472">Membrane</keyword>
<dbReference type="GO" id="GO:0015293">
    <property type="term" value="F:symporter activity"/>
    <property type="evidence" value="ECO:0007669"/>
    <property type="project" value="TreeGrafter"/>
</dbReference>
<evidence type="ECO:0000256" key="1">
    <source>
        <dbReference type="ARBA" id="ARBA00004651"/>
    </source>
</evidence>
<dbReference type="GO" id="GO:0006814">
    <property type="term" value="P:sodium ion transport"/>
    <property type="evidence" value="ECO:0007669"/>
    <property type="project" value="UniProtKB-KW"/>
</dbReference>
<feature type="transmembrane region" description="Helical" evidence="12">
    <location>
        <begin position="276"/>
        <end position="301"/>
    </location>
</feature>
<evidence type="ECO:0000256" key="7">
    <source>
        <dbReference type="ARBA" id="ARBA00023053"/>
    </source>
</evidence>
<evidence type="ECO:0000256" key="8">
    <source>
        <dbReference type="ARBA" id="ARBA00023065"/>
    </source>
</evidence>
<keyword evidence="3" id="KW-0813">Transport</keyword>
<comment type="similarity">
    <text evidence="2 11">Belongs to the sodium:solute symporter (SSF) (TC 2.A.21) family.</text>
</comment>
<dbReference type="NCBIfam" id="TIGR00813">
    <property type="entry name" value="sss"/>
    <property type="match status" value="1"/>
</dbReference>
<feature type="transmembrane region" description="Helical" evidence="12">
    <location>
        <begin position="336"/>
        <end position="360"/>
    </location>
</feature>
<dbReference type="Proteomes" id="UP000663828">
    <property type="component" value="Unassembled WGS sequence"/>
</dbReference>
<feature type="transmembrane region" description="Helical" evidence="12">
    <location>
        <begin position="438"/>
        <end position="459"/>
    </location>
</feature>
<dbReference type="InterPro" id="IPR051163">
    <property type="entry name" value="Sodium:Solute_Symporter_SSF"/>
</dbReference>
<keyword evidence="6 12" id="KW-1133">Transmembrane helix</keyword>
<protein>
    <submittedName>
        <fullName evidence="13">Uncharacterized protein</fullName>
    </submittedName>
</protein>
<feature type="transmembrane region" description="Helical" evidence="12">
    <location>
        <begin position="76"/>
        <end position="101"/>
    </location>
</feature>
<keyword evidence="10" id="KW-0739">Sodium transport</keyword>
<feature type="transmembrane region" description="Helical" evidence="12">
    <location>
        <begin position="187"/>
        <end position="205"/>
    </location>
</feature>
<evidence type="ECO:0000256" key="3">
    <source>
        <dbReference type="ARBA" id="ARBA00022448"/>
    </source>
</evidence>
<evidence type="ECO:0000256" key="4">
    <source>
        <dbReference type="ARBA" id="ARBA00022475"/>
    </source>
</evidence>
<feature type="transmembrane region" description="Helical" evidence="12">
    <location>
        <begin position="122"/>
        <end position="144"/>
    </location>
</feature>
<keyword evidence="4" id="KW-1003">Cell membrane</keyword>
<evidence type="ECO:0000256" key="10">
    <source>
        <dbReference type="ARBA" id="ARBA00023201"/>
    </source>
</evidence>
<sequence length="606" mass="66861">MATHTLSPVDYIILAIVLLSSAVIGVIFGFFKSKKNSAKEFLLANRDMGVFPTALSITVSFLSAVTLLGIPSEVYLSGTMICYQAISGMIASIVSALIFMPKFREMNFTSVYEYLEKRFDRTVRLCVSTIFALIMLFYMAIVLYGPALALSQTSDMNIWFCVISIGAICTFYSSVGGLKAVIWTDVLQTFVVLIGLLATIIQGLIKLGGFKRTFSIASQGGRIIVDNISPDPRTRHTIWSLLIGGSLNLLAPFGFNQTLVQRYICIRSTRGAKQALFISAFGTAIIVLLSGFIGVIIYAYYADCDPYTRKEINGIDQIFPYFIMEQFGDKKGLPGIFLACIFSGSLSTISSGLNSLAAVLIEDFYKGILGRQWSDQRQGYISKIISVLLGALVILLTYAVSYLGSILYATLSLFGVLEGPIMGVFILGFFFPRANRRGALVGLLTSLAFLLWIFLGAHITKKQIKDENLSLSIANCTSNSTTTQMISNWTTTLPMKRDPLINLYSVSYMWYTPIAVATVVLVGIIVSSLTGSLQPHEINPKLIISVNDMFCCCVPKRCREWLRCGVSHEACHKEKEDNNELKMTTTDMSTAINTRPLVDEGEERFE</sequence>
<feature type="transmembrane region" description="Helical" evidence="12">
    <location>
        <begin position="51"/>
        <end position="70"/>
    </location>
</feature>
<comment type="subcellular location">
    <subcellularLocation>
        <location evidence="1">Cell membrane</location>
        <topology evidence="1">Multi-pass membrane protein</topology>
    </subcellularLocation>
</comment>
<dbReference type="Proteomes" id="UP000663852">
    <property type="component" value="Unassembled WGS sequence"/>
</dbReference>
<keyword evidence="8" id="KW-0406">Ion transport</keyword>
<evidence type="ECO:0000256" key="11">
    <source>
        <dbReference type="RuleBase" id="RU362091"/>
    </source>
</evidence>
<organism evidence="13 15">
    <name type="scientific">Adineta ricciae</name>
    <name type="common">Rotifer</name>
    <dbReference type="NCBI Taxonomy" id="249248"/>
    <lineage>
        <taxon>Eukaryota</taxon>
        <taxon>Metazoa</taxon>
        <taxon>Spiralia</taxon>
        <taxon>Gnathifera</taxon>
        <taxon>Rotifera</taxon>
        <taxon>Eurotatoria</taxon>
        <taxon>Bdelloidea</taxon>
        <taxon>Adinetida</taxon>
        <taxon>Adinetidae</taxon>
        <taxon>Adineta</taxon>
    </lineage>
</organism>
<dbReference type="PANTHER" id="PTHR42985">
    <property type="entry name" value="SODIUM-COUPLED MONOCARBOXYLATE TRANSPORTER"/>
    <property type="match status" value="1"/>
</dbReference>
<dbReference type="AlphaFoldDB" id="A0A815DQ15"/>
<comment type="caution">
    <text evidence="13">The sequence shown here is derived from an EMBL/GenBank/DDBJ whole genome shotgun (WGS) entry which is preliminary data.</text>
</comment>
<dbReference type="PANTHER" id="PTHR42985:SF40">
    <property type="entry name" value="LD47995P-RELATED"/>
    <property type="match status" value="1"/>
</dbReference>
<dbReference type="CDD" id="cd11492">
    <property type="entry name" value="SLC5sbd_NIS-SMVT"/>
    <property type="match status" value="1"/>
</dbReference>
<feature type="transmembrane region" description="Helical" evidence="12">
    <location>
        <begin position="12"/>
        <end position="31"/>
    </location>
</feature>